<dbReference type="InterPro" id="IPR002781">
    <property type="entry name" value="TM_pro_TauE-like"/>
</dbReference>
<feature type="transmembrane region" description="Helical" evidence="5">
    <location>
        <begin position="172"/>
        <end position="191"/>
    </location>
</feature>
<protein>
    <recommendedName>
        <fullName evidence="5">Probable membrane transporter protein</fullName>
    </recommendedName>
</protein>
<evidence type="ECO:0000256" key="4">
    <source>
        <dbReference type="ARBA" id="ARBA00023136"/>
    </source>
</evidence>
<reference evidence="6 7" key="1">
    <citation type="submission" date="2021-01" db="EMBL/GenBank/DDBJ databases">
        <title>Draft Genome Sequence and Polyhydroxyalkanoate Biosynthetic Potential of Jeongeupia naejangsanensis Type Strain DSM 24253.</title>
        <authorList>
            <person name="Turrini P."/>
            <person name="Artuso I."/>
            <person name="Lugli G.A."/>
            <person name="Frangipani E."/>
            <person name="Ventura M."/>
            <person name="Visca P."/>
        </authorList>
    </citation>
    <scope>NUCLEOTIDE SEQUENCE [LARGE SCALE GENOMIC DNA]</scope>
    <source>
        <strain evidence="6 7">DSM 24253</strain>
    </source>
</reference>
<comment type="similarity">
    <text evidence="5">Belongs to the 4-toluene sulfonate uptake permease (TSUP) (TC 2.A.102) family.</text>
</comment>
<evidence type="ECO:0000256" key="2">
    <source>
        <dbReference type="ARBA" id="ARBA00022692"/>
    </source>
</evidence>
<feature type="transmembrane region" description="Helical" evidence="5">
    <location>
        <begin position="197"/>
        <end position="215"/>
    </location>
</feature>
<name>A0ABS2BJD1_9NEIS</name>
<evidence type="ECO:0000256" key="3">
    <source>
        <dbReference type="ARBA" id="ARBA00022989"/>
    </source>
</evidence>
<feature type="transmembrane region" description="Helical" evidence="5">
    <location>
        <begin position="74"/>
        <end position="92"/>
    </location>
</feature>
<evidence type="ECO:0000313" key="6">
    <source>
        <dbReference type="EMBL" id="MBM3115693.1"/>
    </source>
</evidence>
<dbReference type="RefSeq" id="WP_203537422.1">
    <property type="nucleotide sequence ID" value="NZ_JAESND010000002.1"/>
</dbReference>
<evidence type="ECO:0000313" key="7">
    <source>
        <dbReference type="Proteomes" id="UP000809431"/>
    </source>
</evidence>
<organism evidence="6 7">
    <name type="scientific">Jeongeupia naejangsanensis</name>
    <dbReference type="NCBI Taxonomy" id="613195"/>
    <lineage>
        <taxon>Bacteria</taxon>
        <taxon>Pseudomonadati</taxon>
        <taxon>Pseudomonadota</taxon>
        <taxon>Betaproteobacteria</taxon>
        <taxon>Neisseriales</taxon>
        <taxon>Chitinibacteraceae</taxon>
        <taxon>Jeongeupia</taxon>
    </lineage>
</organism>
<accession>A0ABS2BJD1</accession>
<dbReference type="Proteomes" id="UP000809431">
    <property type="component" value="Unassembled WGS sequence"/>
</dbReference>
<comment type="subcellular location">
    <subcellularLocation>
        <location evidence="5">Cell membrane</location>
        <topology evidence="5">Multi-pass membrane protein</topology>
    </subcellularLocation>
    <subcellularLocation>
        <location evidence="1">Membrane</location>
        <topology evidence="1">Multi-pass membrane protein</topology>
    </subcellularLocation>
</comment>
<dbReference type="EMBL" id="JAESND010000002">
    <property type="protein sequence ID" value="MBM3115693.1"/>
    <property type="molecule type" value="Genomic_DNA"/>
</dbReference>
<keyword evidence="4 5" id="KW-0472">Membrane</keyword>
<dbReference type="Pfam" id="PF01925">
    <property type="entry name" value="TauE"/>
    <property type="match status" value="1"/>
</dbReference>
<comment type="caution">
    <text evidence="6">The sequence shown here is derived from an EMBL/GenBank/DDBJ whole genome shotgun (WGS) entry which is preliminary data.</text>
</comment>
<gene>
    <name evidence="6" type="ORF">JMJ54_07620</name>
</gene>
<evidence type="ECO:0000256" key="5">
    <source>
        <dbReference type="RuleBase" id="RU363041"/>
    </source>
</evidence>
<proteinExistence type="inferred from homology"/>
<feature type="transmembrane region" description="Helical" evidence="5">
    <location>
        <begin position="40"/>
        <end position="62"/>
    </location>
</feature>
<feature type="transmembrane region" description="Helical" evidence="5">
    <location>
        <begin position="222"/>
        <end position="240"/>
    </location>
</feature>
<keyword evidence="5" id="KW-1003">Cell membrane</keyword>
<keyword evidence="3 5" id="KW-1133">Transmembrane helix</keyword>
<feature type="transmembrane region" description="Helical" evidence="5">
    <location>
        <begin position="7"/>
        <end position="28"/>
    </location>
</feature>
<keyword evidence="2 5" id="KW-0812">Transmembrane</keyword>
<keyword evidence="7" id="KW-1185">Reference proteome</keyword>
<evidence type="ECO:0000256" key="1">
    <source>
        <dbReference type="ARBA" id="ARBA00004141"/>
    </source>
</evidence>
<sequence length="244" mass="26416">MDAISLHVLLIALLAVVQSLFGMGILVFGTPTLLLLGVDFTAVLGLLLPSSVLISSIQVVAGRQQPWSGRDLRNMALCAAIILVALSVLIRLNWKAQIDVWIGLTMLAAAALRYWRPLQRRLRQVLGRWQAGYVALMGTLHGLTNMGGALLALYASNLHQDKLAIRTTIARYYLLFGLIQLATLALLRPAALSWQGLAVAPVAALAYVLAGNLLFKRASTSVYERGITVFIAIYGVAVLLKAQF</sequence>